<organism evidence="1 2">
    <name type="scientific">Meloidogyne enterolobii</name>
    <name type="common">Root-knot nematode worm</name>
    <name type="synonym">Meloidogyne mayaguensis</name>
    <dbReference type="NCBI Taxonomy" id="390850"/>
    <lineage>
        <taxon>Eukaryota</taxon>
        <taxon>Metazoa</taxon>
        <taxon>Ecdysozoa</taxon>
        <taxon>Nematoda</taxon>
        <taxon>Chromadorea</taxon>
        <taxon>Rhabditida</taxon>
        <taxon>Tylenchina</taxon>
        <taxon>Tylenchomorpha</taxon>
        <taxon>Tylenchoidea</taxon>
        <taxon>Meloidogynidae</taxon>
        <taxon>Meloidogyninae</taxon>
        <taxon>Meloidogyne</taxon>
    </lineage>
</organism>
<dbReference type="EMBL" id="CAVMJV010000016">
    <property type="protein sequence ID" value="CAK5057443.1"/>
    <property type="molecule type" value="Genomic_DNA"/>
</dbReference>
<keyword evidence="2" id="KW-1185">Reference proteome</keyword>
<gene>
    <name evidence="1" type="ORF">MENTE1834_LOCUS15200</name>
</gene>
<reference evidence="1" key="1">
    <citation type="submission" date="2023-11" db="EMBL/GenBank/DDBJ databases">
        <authorList>
            <person name="Poullet M."/>
        </authorList>
    </citation>
    <scope>NUCLEOTIDE SEQUENCE</scope>
    <source>
        <strain evidence="1">E1834</strain>
    </source>
</reference>
<evidence type="ECO:0000313" key="2">
    <source>
        <dbReference type="Proteomes" id="UP001497535"/>
    </source>
</evidence>
<dbReference type="Proteomes" id="UP001497535">
    <property type="component" value="Unassembled WGS sequence"/>
</dbReference>
<proteinExistence type="predicted"/>
<comment type="caution">
    <text evidence="1">The sequence shown here is derived from an EMBL/GenBank/DDBJ whole genome shotgun (WGS) entry which is preliminary data.</text>
</comment>
<sequence length="52" mass="6167">MSEDDRQELIPFLSLIRSTKIADFRQLRTKTYLSKFGPPIDTTIMYRTKSAW</sequence>
<accession>A0ACB0YQ86</accession>
<evidence type="ECO:0000313" key="1">
    <source>
        <dbReference type="EMBL" id="CAK5057443.1"/>
    </source>
</evidence>
<name>A0ACB0YQ86_MELEN</name>
<protein>
    <submittedName>
        <fullName evidence="1">Uncharacterized protein</fullName>
    </submittedName>
</protein>